<dbReference type="SUPFAM" id="SSF53098">
    <property type="entry name" value="Ribonuclease H-like"/>
    <property type="match status" value="1"/>
</dbReference>
<sequence>MYPIPNRRSPCSIVNRHYQPCYEVAARYPGPQFYTCSYCGRFLTRTYISESGAIHCRTHVVFTDGACLNNGQANPSAGWGIATGASTSQCYVSPFDCSFGQRTNQRAELTGAYEGMIRGLRDMKKSCPHYEQLHTDNGDRMELLLVTDSEYVTKAMTEWLPKWKANDMKTSSGQTPANLDIISHFDDRVEFLKKQDVHVGFMHVLRHRNELADKLAKRAAEVDRKLMHGVSRDNAFDKVIASSPDLAVSDFTSTFERLPNSR</sequence>
<comment type="caution">
    <text evidence="9">The sequence shown here is derived from an EMBL/GenBank/DDBJ whole genome shotgun (WGS) entry which is preliminary data.</text>
</comment>
<organism evidence="9 10">
    <name type="scientific">Phyllosticta capitalensis</name>
    <dbReference type="NCBI Taxonomy" id="121624"/>
    <lineage>
        <taxon>Eukaryota</taxon>
        <taxon>Fungi</taxon>
        <taxon>Dikarya</taxon>
        <taxon>Ascomycota</taxon>
        <taxon>Pezizomycotina</taxon>
        <taxon>Dothideomycetes</taxon>
        <taxon>Dothideomycetes incertae sedis</taxon>
        <taxon>Botryosphaeriales</taxon>
        <taxon>Phyllostictaceae</taxon>
        <taxon>Phyllosticta</taxon>
    </lineage>
</organism>
<dbReference type="PANTHER" id="PTHR10642">
    <property type="entry name" value="RIBONUCLEASE H1"/>
    <property type="match status" value="1"/>
</dbReference>
<evidence type="ECO:0000256" key="4">
    <source>
        <dbReference type="ARBA" id="ARBA00022722"/>
    </source>
</evidence>
<dbReference type="InterPro" id="IPR012337">
    <property type="entry name" value="RNaseH-like_sf"/>
</dbReference>
<evidence type="ECO:0000256" key="3">
    <source>
        <dbReference type="ARBA" id="ARBA00012180"/>
    </source>
</evidence>
<comment type="catalytic activity">
    <reaction evidence="1">
        <text>Endonucleolytic cleavage to 5'-phosphomonoester.</text>
        <dbReference type="EC" id="3.1.26.4"/>
    </reaction>
</comment>
<dbReference type="CDD" id="cd13934">
    <property type="entry name" value="RNase_H_Dikarya_like"/>
    <property type="match status" value="1"/>
</dbReference>
<evidence type="ECO:0000256" key="6">
    <source>
        <dbReference type="ARBA" id="ARBA00022759"/>
    </source>
</evidence>
<evidence type="ECO:0000259" key="8">
    <source>
        <dbReference type="PROSITE" id="PS50879"/>
    </source>
</evidence>
<evidence type="ECO:0000313" key="9">
    <source>
        <dbReference type="EMBL" id="KAK8237822.1"/>
    </source>
</evidence>
<evidence type="ECO:0000256" key="1">
    <source>
        <dbReference type="ARBA" id="ARBA00000077"/>
    </source>
</evidence>
<keyword evidence="5" id="KW-0479">Metal-binding</keyword>
<dbReference type="InterPro" id="IPR002156">
    <property type="entry name" value="RNaseH_domain"/>
</dbReference>
<dbReference type="InterPro" id="IPR050092">
    <property type="entry name" value="RNase_H"/>
</dbReference>
<keyword evidence="7" id="KW-0378">Hydrolase</keyword>
<comment type="similarity">
    <text evidence="2">Belongs to the RNase H family.</text>
</comment>
<keyword evidence="10" id="KW-1185">Reference proteome</keyword>
<evidence type="ECO:0000256" key="5">
    <source>
        <dbReference type="ARBA" id="ARBA00022723"/>
    </source>
</evidence>
<keyword evidence="6" id="KW-0255">Endonuclease</keyword>
<protein>
    <recommendedName>
        <fullName evidence="3">ribonuclease H</fullName>
        <ecNumber evidence="3">3.1.26.4</ecNumber>
    </recommendedName>
</protein>
<evidence type="ECO:0000256" key="7">
    <source>
        <dbReference type="ARBA" id="ARBA00022801"/>
    </source>
</evidence>
<evidence type="ECO:0000256" key="2">
    <source>
        <dbReference type="ARBA" id="ARBA00005300"/>
    </source>
</evidence>
<dbReference type="PROSITE" id="PS50879">
    <property type="entry name" value="RNASE_H_1"/>
    <property type="match status" value="1"/>
</dbReference>
<reference evidence="9 10" key="1">
    <citation type="submission" date="2024-04" db="EMBL/GenBank/DDBJ databases">
        <title>Phyllosticta paracitricarpa is synonymous to the EU quarantine fungus P. citricarpa based on phylogenomic analyses.</title>
        <authorList>
            <consortium name="Lawrence Berkeley National Laboratory"/>
            <person name="Van Ingen-Buijs V.A."/>
            <person name="Van Westerhoven A.C."/>
            <person name="Haridas S."/>
            <person name="Skiadas P."/>
            <person name="Martin F."/>
            <person name="Groenewald J.Z."/>
            <person name="Crous P.W."/>
            <person name="Seidl M.F."/>
        </authorList>
    </citation>
    <scope>NUCLEOTIDE SEQUENCE [LARGE SCALE GENOMIC DNA]</scope>
    <source>
        <strain evidence="9 10">CBS 123374</strain>
    </source>
</reference>
<dbReference type="Proteomes" id="UP001492380">
    <property type="component" value="Unassembled WGS sequence"/>
</dbReference>
<dbReference type="EMBL" id="JBBWRZ010000004">
    <property type="protein sequence ID" value="KAK8237822.1"/>
    <property type="molecule type" value="Genomic_DNA"/>
</dbReference>
<dbReference type="EC" id="3.1.26.4" evidence="3"/>
<accession>A0ABR1YT08</accession>
<dbReference type="Gene3D" id="3.30.420.10">
    <property type="entry name" value="Ribonuclease H-like superfamily/Ribonuclease H"/>
    <property type="match status" value="1"/>
</dbReference>
<dbReference type="PANTHER" id="PTHR10642:SF26">
    <property type="entry name" value="RIBONUCLEASE H1"/>
    <property type="match status" value="1"/>
</dbReference>
<dbReference type="InterPro" id="IPR036397">
    <property type="entry name" value="RNaseH_sf"/>
</dbReference>
<evidence type="ECO:0000313" key="10">
    <source>
        <dbReference type="Proteomes" id="UP001492380"/>
    </source>
</evidence>
<gene>
    <name evidence="9" type="ORF">HDK90DRAFT_464671</name>
</gene>
<feature type="domain" description="RNase H type-1" evidence="8">
    <location>
        <begin position="55"/>
        <end position="221"/>
    </location>
</feature>
<name>A0ABR1YT08_9PEZI</name>
<keyword evidence="4" id="KW-0540">Nuclease</keyword>
<proteinExistence type="inferred from homology"/>
<dbReference type="Pfam" id="PF00075">
    <property type="entry name" value="RNase_H"/>
    <property type="match status" value="1"/>
</dbReference>